<dbReference type="Proteomes" id="UP000280960">
    <property type="component" value="Chromosome"/>
</dbReference>
<dbReference type="EMBL" id="CP033169">
    <property type="protein sequence ID" value="AYO29736.1"/>
    <property type="molecule type" value="Genomic_DNA"/>
</dbReference>
<reference evidence="2 3" key="1">
    <citation type="submission" date="2018-10" db="EMBL/GenBank/DDBJ databases">
        <authorList>
            <person name="Zhang X."/>
        </authorList>
    </citation>
    <scope>NUCLEOTIDE SEQUENCE [LARGE SCALE GENOMIC DNA]</scope>
    <source>
        <strain evidence="2 3">SK-G1</strain>
    </source>
</reference>
<keyword evidence="3" id="KW-1185">Reference proteome</keyword>
<dbReference type="GO" id="GO:0047661">
    <property type="term" value="F:amino-acid racemase activity"/>
    <property type="evidence" value="ECO:0007669"/>
    <property type="project" value="InterPro"/>
</dbReference>
<proteinExistence type="inferred from homology"/>
<gene>
    <name evidence="2" type="ORF">D2962_03135</name>
</gene>
<dbReference type="Pfam" id="PF01177">
    <property type="entry name" value="Asp_Glu_race"/>
    <property type="match status" value="1"/>
</dbReference>
<dbReference type="PANTHER" id="PTHR28047">
    <property type="entry name" value="PROTEIN DCG1"/>
    <property type="match status" value="1"/>
</dbReference>
<accession>A0A3G2R2L2</accession>
<organism evidence="2 3">
    <name type="scientific">Biomaibacter acetigenes</name>
    <dbReference type="NCBI Taxonomy" id="2316383"/>
    <lineage>
        <taxon>Bacteria</taxon>
        <taxon>Bacillati</taxon>
        <taxon>Bacillota</taxon>
        <taxon>Clostridia</taxon>
        <taxon>Thermosediminibacterales</taxon>
        <taxon>Tepidanaerobacteraceae</taxon>
        <taxon>Biomaibacter</taxon>
    </lineage>
</organism>
<dbReference type="Gene3D" id="3.40.50.12500">
    <property type="match status" value="1"/>
</dbReference>
<evidence type="ECO:0000256" key="1">
    <source>
        <dbReference type="ARBA" id="ARBA00038414"/>
    </source>
</evidence>
<name>A0A3G2R2L2_9FIRM</name>
<comment type="similarity">
    <text evidence="1">Belongs to the HyuE racemase family.</text>
</comment>
<protein>
    <recommendedName>
        <fullName evidence="4">Hydrogenase expression protein HupH</fullName>
    </recommendedName>
</protein>
<evidence type="ECO:0000313" key="2">
    <source>
        <dbReference type="EMBL" id="AYO29736.1"/>
    </source>
</evidence>
<dbReference type="AlphaFoldDB" id="A0A3G2R2L2"/>
<evidence type="ECO:0008006" key="4">
    <source>
        <dbReference type="Google" id="ProtNLM"/>
    </source>
</evidence>
<dbReference type="PANTHER" id="PTHR28047:SF5">
    <property type="entry name" value="PROTEIN DCG1"/>
    <property type="match status" value="1"/>
</dbReference>
<dbReference type="InterPro" id="IPR052186">
    <property type="entry name" value="Hydantoin_racemase-like"/>
</dbReference>
<dbReference type="KEGG" id="bacg:D2962_03135"/>
<dbReference type="InterPro" id="IPR015942">
    <property type="entry name" value="Asp/Glu/hydantoin_racemase"/>
</dbReference>
<dbReference type="InterPro" id="IPR053714">
    <property type="entry name" value="Iso_Racemase_Enz_sf"/>
</dbReference>
<dbReference type="RefSeq" id="WP_122014121.1">
    <property type="nucleotide sequence ID" value="NZ_CP033169.1"/>
</dbReference>
<sequence length="228" mass="25199">MILDIIVPVSTDIWNKEVELEAEKIKSPGIQVRVTSLTKGPVSIESEYDEAFASPCVISQAEELEMNGSNGVVIYCFGEPGLHACKEKLSVPVVGLREAAVSMAKILGDRIGVISTIKSAVPRHVRALKHEVHKVVAVDMPVLDFVNVRELEKRIEMKIQELINYGCDVIVLGCGSMLNIDIKRMQNEYGIPIVIPLDAAVAVCEYLMKNNLKQSKLTYPFPPVKEIK</sequence>
<evidence type="ECO:0000313" key="3">
    <source>
        <dbReference type="Proteomes" id="UP000280960"/>
    </source>
</evidence>